<dbReference type="Proteomes" id="UP000238164">
    <property type="component" value="Chromosome 1"/>
</dbReference>
<name>A0A2N9JEC9_9ACTN</name>
<sequence length="135" mass="14403">MPVRIASEGPHLATPGGCRSAARETAHRCRPAPLPRSRAPTAPHPGVTARIRRWGQPHRPVGRRVAGDGQVQPSRAQSQQRLAGPPEVDGADRADQKRNGRFRSATASSGETVGSAGHDWAWRGLFPCHLGASMV</sequence>
<dbReference type="KEGG" id="mgg:MPLG2_1445"/>
<protein>
    <submittedName>
        <fullName evidence="2">Uncharacterized protein</fullName>
    </submittedName>
</protein>
<proteinExistence type="predicted"/>
<feature type="region of interest" description="Disordered" evidence="1">
    <location>
        <begin position="1"/>
        <end position="118"/>
    </location>
</feature>
<evidence type="ECO:0000313" key="2">
    <source>
        <dbReference type="EMBL" id="SPD86481.1"/>
    </source>
</evidence>
<dbReference type="AlphaFoldDB" id="A0A2N9JEC9"/>
<accession>A0A2N9JEC9</accession>
<organism evidence="2 3">
    <name type="scientific">Micropruina glycogenica</name>
    <dbReference type="NCBI Taxonomy" id="75385"/>
    <lineage>
        <taxon>Bacteria</taxon>
        <taxon>Bacillati</taxon>
        <taxon>Actinomycetota</taxon>
        <taxon>Actinomycetes</taxon>
        <taxon>Propionibacteriales</taxon>
        <taxon>Nocardioidaceae</taxon>
        <taxon>Micropruina</taxon>
    </lineage>
</organism>
<keyword evidence="3" id="KW-1185">Reference proteome</keyword>
<gene>
    <name evidence="2" type="ORF">MPLG2_1445</name>
</gene>
<feature type="compositionally biased region" description="Basic residues" evidence="1">
    <location>
        <begin position="50"/>
        <end position="62"/>
    </location>
</feature>
<evidence type="ECO:0000256" key="1">
    <source>
        <dbReference type="SAM" id="MobiDB-lite"/>
    </source>
</evidence>
<reference evidence="2 3" key="1">
    <citation type="submission" date="2018-02" db="EMBL/GenBank/DDBJ databases">
        <authorList>
            <person name="Cohen D.B."/>
            <person name="Kent A.D."/>
        </authorList>
    </citation>
    <scope>NUCLEOTIDE SEQUENCE [LARGE SCALE GENOMIC DNA]</scope>
    <source>
        <strain evidence="2">1</strain>
    </source>
</reference>
<evidence type="ECO:0000313" key="3">
    <source>
        <dbReference type="Proteomes" id="UP000238164"/>
    </source>
</evidence>
<dbReference type="EMBL" id="LT985188">
    <property type="protein sequence ID" value="SPD86481.1"/>
    <property type="molecule type" value="Genomic_DNA"/>
</dbReference>
<feature type="compositionally biased region" description="Polar residues" evidence="1">
    <location>
        <begin position="71"/>
        <end position="81"/>
    </location>
</feature>